<accession>A0A840AQS4</accession>
<evidence type="ECO:0000259" key="1">
    <source>
        <dbReference type="Pfam" id="PF13472"/>
    </source>
</evidence>
<organism evidence="2 3">
    <name type="scientific">Kaistia hirudinis</name>
    <dbReference type="NCBI Taxonomy" id="1293440"/>
    <lineage>
        <taxon>Bacteria</taxon>
        <taxon>Pseudomonadati</taxon>
        <taxon>Pseudomonadota</taxon>
        <taxon>Alphaproteobacteria</taxon>
        <taxon>Hyphomicrobiales</taxon>
        <taxon>Kaistiaceae</taxon>
        <taxon>Kaistia</taxon>
    </lineage>
</organism>
<keyword evidence="3" id="KW-1185">Reference proteome</keyword>
<dbReference type="AlphaFoldDB" id="A0A840AQS4"/>
<sequence length="211" mass="22138">MRQALSKLPLLAIKTLPASGPAYGPALKVYGRIRSAGSVGEPIVFLGDSLTSGAGLPFEAAYPALVSEALGNRRYVNLGVGGETSGEIRQRFLRMAGYHGRPIVVWAGRNNYADGEAVIEDIAAILAAAADPRFLVLAVPPGAYPGEQPGEAGWAQIKALNAALATRFGSRFVDPNGKIGGGQRLDQIHLNRVGHKLVADTVTEAISRAGW</sequence>
<dbReference type="RefSeq" id="WP_183399256.1">
    <property type="nucleotide sequence ID" value="NZ_JACIDS010000003.1"/>
</dbReference>
<dbReference type="SUPFAM" id="SSF52266">
    <property type="entry name" value="SGNH hydrolase"/>
    <property type="match status" value="1"/>
</dbReference>
<gene>
    <name evidence="2" type="ORF">GGR25_002688</name>
</gene>
<feature type="domain" description="SGNH hydrolase-type esterase" evidence="1">
    <location>
        <begin position="45"/>
        <end position="197"/>
    </location>
</feature>
<evidence type="ECO:0000313" key="2">
    <source>
        <dbReference type="EMBL" id="MBB3931638.1"/>
    </source>
</evidence>
<dbReference type="InterPro" id="IPR036514">
    <property type="entry name" value="SGNH_hydro_sf"/>
</dbReference>
<reference evidence="2 3" key="1">
    <citation type="submission" date="2020-08" db="EMBL/GenBank/DDBJ databases">
        <title>Genomic Encyclopedia of Type Strains, Phase IV (KMG-IV): sequencing the most valuable type-strain genomes for metagenomic binning, comparative biology and taxonomic classification.</title>
        <authorList>
            <person name="Goeker M."/>
        </authorList>
    </citation>
    <scope>NUCLEOTIDE SEQUENCE [LARGE SCALE GENOMIC DNA]</scope>
    <source>
        <strain evidence="2 3">DSM 25966</strain>
    </source>
</reference>
<dbReference type="GO" id="GO:0016788">
    <property type="term" value="F:hydrolase activity, acting on ester bonds"/>
    <property type="evidence" value="ECO:0007669"/>
    <property type="project" value="UniProtKB-ARBA"/>
</dbReference>
<dbReference type="Gene3D" id="3.40.50.1110">
    <property type="entry name" value="SGNH hydrolase"/>
    <property type="match status" value="1"/>
</dbReference>
<comment type="caution">
    <text evidence="2">The sequence shown here is derived from an EMBL/GenBank/DDBJ whole genome shotgun (WGS) entry which is preliminary data.</text>
</comment>
<name>A0A840AQS4_9HYPH</name>
<dbReference type="InterPro" id="IPR013830">
    <property type="entry name" value="SGNH_hydro"/>
</dbReference>
<dbReference type="Proteomes" id="UP000553963">
    <property type="component" value="Unassembled WGS sequence"/>
</dbReference>
<protein>
    <submittedName>
        <fullName evidence="2">Lysophospholipase L1-like esterase</fullName>
    </submittedName>
</protein>
<proteinExistence type="predicted"/>
<evidence type="ECO:0000313" key="3">
    <source>
        <dbReference type="Proteomes" id="UP000553963"/>
    </source>
</evidence>
<dbReference type="Pfam" id="PF13472">
    <property type="entry name" value="Lipase_GDSL_2"/>
    <property type="match status" value="1"/>
</dbReference>
<dbReference type="EMBL" id="JACIDS010000003">
    <property type="protein sequence ID" value="MBB3931638.1"/>
    <property type="molecule type" value="Genomic_DNA"/>
</dbReference>